<dbReference type="SUPFAM" id="SSF46894">
    <property type="entry name" value="C-terminal effector domain of the bipartite response regulators"/>
    <property type="match status" value="1"/>
</dbReference>
<dbReference type="InterPro" id="IPR036693">
    <property type="entry name" value="TF_LuxR_autoind-bd_dom_sf"/>
</dbReference>
<reference evidence="5 6" key="1">
    <citation type="submission" date="2020-03" db="EMBL/GenBank/DDBJ databases">
        <title>Genomic Encyclopedia of Type Strains, Phase IV (KMG-IV): sequencing the most valuable type-strain genomes for metagenomic binning, comparative biology and taxonomic classification.</title>
        <authorList>
            <person name="Goeker M."/>
        </authorList>
    </citation>
    <scope>NUCLEOTIDE SEQUENCE [LARGE SCALE GENOMIC DNA]</scope>
    <source>
        <strain evidence="5 6">DSM 25229</strain>
    </source>
</reference>
<dbReference type="GO" id="GO:0006355">
    <property type="term" value="P:regulation of DNA-templated transcription"/>
    <property type="evidence" value="ECO:0007669"/>
    <property type="project" value="InterPro"/>
</dbReference>
<dbReference type="InterPro" id="IPR036388">
    <property type="entry name" value="WH-like_DNA-bd_sf"/>
</dbReference>
<accession>A0A7X5XP01</accession>
<gene>
    <name evidence="5" type="ORF">GGR90_000765</name>
</gene>
<dbReference type="InterPro" id="IPR016032">
    <property type="entry name" value="Sig_transdc_resp-reg_C-effctor"/>
</dbReference>
<comment type="caution">
    <text evidence="5">The sequence shown here is derived from an EMBL/GenBank/DDBJ whole genome shotgun (WGS) entry which is preliminary data.</text>
</comment>
<protein>
    <submittedName>
        <fullName evidence="5">DNA-binding CsgD family transcriptional regulator</fullName>
    </submittedName>
</protein>
<name>A0A7X5XP01_9SPHN</name>
<proteinExistence type="predicted"/>
<evidence type="ECO:0000256" key="2">
    <source>
        <dbReference type="ARBA" id="ARBA00023125"/>
    </source>
</evidence>
<dbReference type="InterPro" id="IPR000792">
    <property type="entry name" value="Tscrpt_reg_LuxR_C"/>
</dbReference>
<keyword evidence="2 5" id="KW-0238">DNA-binding</keyword>
<sequence length="251" mass="27479">MKHFNLTEELAHDISGADKEEQLFAALSNAADRMGFDLFALAFDRRGGGGEGASMLVHNYPDAWANVYVGFDLSGTDPIRRAGEKSMTGFQWRNVDHYIPLSRGDRQLLKVARDSGIGDGFTVPRHLPGEATGSCSFAVAPNGRIPLEMLHAAEIVGAVALAAARQLIGTGSYIRRAALTERQRECVLWSARGKTAGETAGILGISEETVVRHLKIARERYSVPCRQMLILCALFDGVIGFSDVYDWWRPL</sequence>
<dbReference type="SMART" id="SM00421">
    <property type="entry name" value="HTH_LUXR"/>
    <property type="match status" value="1"/>
</dbReference>
<dbReference type="Pfam" id="PF03472">
    <property type="entry name" value="Autoind_bind"/>
    <property type="match status" value="1"/>
</dbReference>
<evidence type="ECO:0000256" key="1">
    <source>
        <dbReference type="ARBA" id="ARBA00023015"/>
    </source>
</evidence>
<dbReference type="Pfam" id="PF00196">
    <property type="entry name" value="GerE"/>
    <property type="match status" value="1"/>
</dbReference>
<evidence type="ECO:0000313" key="6">
    <source>
        <dbReference type="Proteomes" id="UP000535078"/>
    </source>
</evidence>
<feature type="domain" description="HTH luxR-type" evidence="4">
    <location>
        <begin position="172"/>
        <end position="237"/>
    </location>
</feature>
<dbReference type="SUPFAM" id="SSF75516">
    <property type="entry name" value="Pheromone-binding domain of LuxR-like quorum-sensing transcription factors"/>
    <property type="match status" value="1"/>
</dbReference>
<keyword evidence="6" id="KW-1185">Reference proteome</keyword>
<evidence type="ECO:0000259" key="4">
    <source>
        <dbReference type="PROSITE" id="PS50043"/>
    </source>
</evidence>
<dbReference type="RefSeq" id="WP_342449882.1">
    <property type="nucleotide sequence ID" value="NZ_JAATIT010000001.1"/>
</dbReference>
<keyword evidence="3" id="KW-0804">Transcription</keyword>
<dbReference type="InterPro" id="IPR005143">
    <property type="entry name" value="TF_LuxR_autoind-bd_dom"/>
</dbReference>
<dbReference type="Proteomes" id="UP000535078">
    <property type="component" value="Unassembled WGS sequence"/>
</dbReference>
<keyword evidence="1" id="KW-0805">Transcription regulation</keyword>
<evidence type="ECO:0000256" key="3">
    <source>
        <dbReference type="ARBA" id="ARBA00023163"/>
    </source>
</evidence>
<dbReference type="AlphaFoldDB" id="A0A7X5XP01"/>
<dbReference type="Gene3D" id="3.30.450.80">
    <property type="entry name" value="Transcription factor LuxR-like, autoinducer-binding domain"/>
    <property type="match status" value="1"/>
</dbReference>
<dbReference type="EMBL" id="JAATIT010000001">
    <property type="protein sequence ID" value="NJB88613.1"/>
    <property type="molecule type" value="Genomic_DNA"/>
</dbReference>
<organism evidence="5 6">
    <name type="scientific">Sphingopyxis italica</name>
    <dbReference type="NCBI Taxonomy" id="1129133"/>
    <lineage>
        <taxon>Bacteria</taxon>
        <taxon>Pseudomonadati</taxon>
        <taxon>Pseudomonadota</taxon>
        <taxon>Alphaproteobacteria</taxon>
        <taxon>Sphingomonadales</taxon>
        <taxon>Sphingomonadaceae</taxon>
        <taxon>Sphingopyxis</taxon>
    </lineage>
</organism>
<dbReference type="GO" id="GO:0003677">
    <property type="term" value="F:DNA binding"/>
    <property type="evidence" value="ECO:0007669"/>
    <property type="project" value="UniProtKB-KW"/>
</dbReference>
<dbReference type="CDD" id="cd06170">
    <property type="entry name" value="LuxR_C_like"/>
    <property type="match status" value="1"/>
</dbReference>
<evidence type="ECO:0000313" key="5">
    <source>
        <dbReference type="EMBL" id="NJB88613.1"/>
    </source>
</evidence>
<dbReference type="Gene3D" id="1.10.10.10">
    <property type="entry name" value="Winged helix-like DNA-binding domain superfamily/Winged helix DNA-binding domain"/>
    <property type="match status" value="1"/>
</dbReference>
<dbReference type="PROSITE" id="PS50043">
    <property type="entry name" value="HTH_LUXR_2"/>
    <property type="match status" value="1"/>
</dbReference>